<keyword evidence="1" id="KW-0812">Transmembrane</keyword>
<sequence>MPKPCTDDGKLAHTEGRKSHENTLQIDDCVGCKLVAAIAPLALTGYIVYVAKQQFTKYTGAQRIAYVGFCGGLSAGLIILSGSQLFRRKG</sequence>
<feature type="transmembrane region" description="Helical" evidence="1">
    <location>
        <begin position="64"/>
        <end position="86"/>
    </location>
</feature>
<feature type="transmembrane region" description="Helical" evidence="1">
    <location>
        <begin position="34"/>
        <end position="52"/>
    </location>
</feature>
<evidence type="ECO:0008006" key="4">
    <source>
        <dbReference type="Google" id="ProtNLM"/>
    </source>
</evidence>
<evidence type="ECO:0000313" key="2">
    <source>
        <dbReference type="EMBL" id="CAL5133475.1"/>
    </source>
</evidence>
<organism evidence="2 3">
    <name type="scientific">Calicophoron daubneyi</name>
    <name type="common">Rumen fluke</name>
    <name type="synonym">Paramphistomum daubneyi</name>
    <dbReference type="NCBI Taxonomy" id="300641"/>
    <lineage>
        <taxon>Eukaryota</taxon>
        <taxon>Metazoa</taxon>
        <taxon>Spiralia</taxon>
        <taxon>Lophotrochozoa</taxon>
        <taxon>Platyhelminthes</taxon>
        <taxon>Trematoda</taxon>
        <taxon>Digenea</taxon>
        <taxon>Plagiorchiida</taxon>
        <taxon>Pronocephalata</taxon>
        <taxon>Paramphistomoidea</taxon>
        <taxon>Paramphistomidae</taxon>
        <taxon>Calicophoron</taxon>
    </lineage>
</organism>
<keyword evidence="1" id="KW-0472">Membrane</keyword>
<comment type="caution">
    <text evidence="2">The sequence shown here is derived from an EMBL/GenBank/DDBJ whole genome shotgun (WGS) entry which is preliminary data.</text>
</comment>
<protein>
    <recommendedName>
        <fullName evidence="4">DUF4536 domain-containing protein</fullName>
    </recommendedName>
</protein>
<evidence type="ECO:0000256" key="1">
    <source>
        <dbReference type="SAM" id="Phobius"/>
    </source>
</evidence>
<accession>A0AAV2T8J8</accession>
<reference evidence="2" key="1">
    <citation type="submission" date="2024-06" db="EMBL/GenBank/DDBJ databases">
        <authorList>
            <person name="Liu X."/>
            <person name="Lenzi L."/>
            <person name="Haldenby T S."/>
            <person name="Uol C."/>
        </authorList>
    </citation>
    <scope>NUCLEOTIDE SEQUENCE</scope>
</reference>
<evidence type="ECO:0000313" key="3">
    <source>
        <dbReference type="Proteomes" id="UP001497525"/>
    </source>
</evidence>
<name>A0AAV2T8J8_CALDB</name>
<keyword evidence="1" id="KW-1133">Transmembrane helix</keyword>
<gene>
    <name evidence="2" type="ORF">CDAUBV1_LOCUS6708</name>
</gene>
<dbReference type="Proteomes" id="UP001497525">
    <property type="component" value="Unassembled WGS sequence"/>
</dbReference>
<proteinExistence type="predicted"/>
<dbReference type="EMBL" id="CAXLJL010000156">
    <property type="protein sequence ID" value="CAL5133475.1"/>
    <property type="molecule type" value="Genomic_DNA"/>
</dbReference>
<dbReference type="AlphaFoldDB" id="A0AAV2T8J8"/>